<dbReference type="Pfam" id="PF01575">
    <property type="entry name" value="MaoC_dehydratas"/>
    <property type="match status" value="1"/>
</dbReference>
<dbReference type="PANTHER" id="PTHR43437">
    <property type="entry name" value="HYDROXYACYL-THIOESTER DEHYDRATASE TYPE 2, MITOCHONDRIAL-RELATED"/>
    <property type="match status" value="1"/>
</dbReference>
<keyword evidence="1" id="KW-0456">Lyase</keyword>
<dbReference type="InterPro" id="IPR050965">
    <property type="entry name" value="UPF0336/Enoyl-CoA_hydratase"/>
</dbReference>
<dbReference type="AlphaFoldDB" id="A0A3M5KGY8"/>
<dbReference type="InterPro" id="IPR029069">
    <property type="entry name" value="HotDog_dom_sf"/>
</dbReference>
<reference evidence="2 3" key="1">
    <citation type="submission" date="2018-08" db="EMBL/GenBank/DDBJ databases">
        <title>Recombination of ecologically and evolutionarily significant loci maintains genetic cohesion in the Pseudomonas syringae species complex.</title>
        <authorList>
            <person name="Dillon M."/>
            <person name="Thakur S."/>
            <person name="Almeida R.N.D."/>
            <person name="Weir B.S."/>
            <person name="Guttman D.S."/>
        </authorList>
    </citation>
    <scope>NUCLEOTIDE SEQUENCE [LARGE SCALE GENOMIC DNA]</scope>
    <source>
        <strain evidence="2 3">ICMP 16926</strain>
    </source>
</reference>
<name>A0A3M5KGY8_PSESX</name>
<dbReference type="FunFam" id="3.10.129.10:FF:000042">
    <property type="entry name" value="MaoC domain protein dehydratase"/>
    <property type="match status" value="1"/>
</dbReference>
<dbReference type="GO" id="GO:0004312">
    <property type="term" value="F:fatty acid synthase activity"/>
    <property type="evidence" value="ECO:0007669"/>
    <property type="project" value="InterPro"/>
</dbReference>
<evidence type="ECO:0000313" key="2">
    <source>
        <dbReference type="EMBL" id="RMT47677.1"/>
    </source>
</evidence>
<dbReference type="GO" id="GO:0005835">
    <property type="term" value="C:fatty acid synthase complex"/>
    <property type="evidence" value="ECO:0007669"/>
    <property type="project" value="InterPro"/>
</dbReference>
<evidence type="ECO:0000256" key="1">
    <source>
        <dbReference type="ARBA" id="ARBA00023239"/>
    </source>
</evidence>
<dbReference type="PRINTS" id="PR01483">
    <property type="entry name" value="FASYNTHASE"/>
</dbReference>
<dbReference type="GO" id="GO:0006633">
    <property type="term" value="P:fatty acid biosynthetic process"/>
    <property type="evidence" value="ECO:0007669"/>
    <property type="project" value="InterPro"/>
</dbReference>
<protein>
    <submittedName>
        <fullName evidence="2">Putative specific enoyl-CoA hydratase</fullName>
    </submittedName>
</protein>
<dbReference type="InterPro" id="IPR002539">
    <property type="entry name" value="MaoC-like_dom"/>
</dbReference>
<dbReference type="SUPFAM" id="SSF54637">
    <property type="entry name" value="Thioesterase/thiol ester dehydrase-isomerase"/>
    <property type="match status" value="1"/>
</dbReference>
<dbReference type="Proteomes" id="UP000268096">
    <property type="component" value="Unassembled WGS sequence"/>
</dbReference>
<dbReference type="GO" id="GO:0019171">
    <property type="term" value="F:(3R)-hydroxyacyl-[acyl-carrier-protein] dehydratase activity"/>
    <property type="evidence" value="ECO:0007669"/>
    <property type="project" value="TreeGrafter"/>
</dbReference>
<dbReference type="CDD" id="cd03449">
    <property type="entry name" value="R_hydratase"/>
    <property type="match status" value="1"/>
</dbReference>
<dbReference type="InterPro" id="IPR003965">
    <property type="entry name" value="Fatty_acid_synthase"/>
</dbReference>
<dbReference type="EMBL" id="RBTH01000134">
    <property type="protein sequence ID" value="RMT47677.1"/>
    <property type="molecule type" value="Genomic_DNA"/>
</dbReference>
<accession>A0A3M5KGY8</accession>
<evidence type="ECO:0000313" key="3">
    <source>
        <dbReference type="Proteomes" id="UP000268096"/>
    </source>
</evidence>
<dbReference type="PANTHER" id="PTHR43437:SF3">
    <property type="entry name" value="HYDROXYACYL-THIOESTER DEHYDRATASE TYPE 2, MITOCHONDRIAL"/>
    <property type="match status" value="1"/>
</dbReference>
<gene>
    <name evidence="2" type="ORF">ALP48_04659</name>
</gene>
<organism evidence="2 3">
    <name type="scientific">Pseudomonas syringae pv. solidagae</name>
    <dbReference type="NCBI Taxonomy" id="264458"/>
    <lineage>
        <taxon>Bacteria</taxon>
        <taxon>Pseudomonadati</taxon>
        <taxon>Pseudomonadota</taxon>
        <taxon>Gammaproteobacteria</taxon>
        <taxon>Pseudomonadales</taxon>
        <taxon>Pseudomonadaceae</taxon>
        <taxon>Pseudomonas</taxon>
        <taxon>Pseudomonas syringae</taxon>
    </lineage>
</organism>
<dbReference type="Gene3D" id="3.10.129.10">
    <property type="entry name" value="Hotdog Thioesterase"/>
    <property type="match status" value="1"/>
</dbReference>
<sequence length="223" mass="24635">MPDSAIAVFTQRLLIICLECDPGSASKRLNDLVRALAATGHQVLQIEARSDCTNRRASIHFYCQDSHMTQVTNTPYEALEVGQTASYSKTVEERDIQLFAAMSGDHNPVHLDAEYAAKTMFKERIAHGMFSGALISAAVACELPGPGTIYIGQQMTFLKPVKLGDTLTVRLEILEKLPKFRVRIATRVFNQNDELVVDGEAEILAPRKQQTVDLTVLPEITFG</sequence>
<proteinExistence type="predicted"/>
<comment type="caution">
    <text evidence="2">The sequence shown here is derived from an EMBL/GenBank/DDBJ whole genome shotgun (WGS) entry which is preliminary data.</text>
</comment>